<proteinExistence type="predicted"/>
<name>A0ABV4YUE0_9BACI</name>
<sequence>MANNFMTLDRAKKEIMRLQDYVDLVESYQPKSIDQEIVKEYALTSSINEVSKRLSVSYEKVVEVISSLGKDELHKMVRSAYMKKTKHSRSWY</sequence>
<dbReference type="EMBL" id="JAROBZ020000001">
    <property type="protein sequence ID" value="MFB3168470.1"/>
    <property type="molecule type" value="Genomic_DNA"/>
</dbReference>
<reference evidence="1 2" key="1">
    <citation type="submission" date="2024-05" db="EMBL/GenBank/DDBJ databases">
        <authorList>
            <person name="Venkateswaran K."/>
        </authorList>
    </citation>
    <scope>NUCLEOTIDE SEQUENCE [LARGE SCALE GENOMIC DNA]</scope>
    <source>
        <strain evidence="1 2">179-C4-2-HS</strain>
    </source>
</reference>
<comment type="caution">
    <text evidence="1">The sequence shown here is derived from an EMBL/GenBank/DDBJ whole genome shotgun (WGS) entry which is preliminary data.</text>
</comment>
<dbReference type="Proteomes" id="UP001241748">
    <property type="component" value="Unassembled WGS sequence"/>
</dbReference>
<keyword evidence="2" id="KW-1185">Reference proteome</keyword>
<evidence type="ECO:0000313" key="2">
    <source>
        <dbReference type="Proteomes" id="UP001241748"/>
    </source>
</evidence>
<dbReference type="RefSeq" id="WP_306072971.1">
    <property type="nucleotide sequence ID" value="NZ_JAROBZ020000001.1"/>
</dbReference>
<organism evidence="1 2">
    <name type="scientific">Neobacillus driksii</name>
    <dbReference type="NCBI Taxonomy" id="3035913"/>
    <lineage>
        <taxon>Bacteria</taxon>
        <taxon>Bacillati</taxon>
        <taxon>Bacillota</taxon>
        <taxon>Bacilli</taxon>
        <taxon>Bacillales</taxon>
        <taxon>Bacillaceae</taxon>
        <taxon>Neobacillus</taxon>
    </lineage>
</organism>
<gene>
    <name evidence="1" type="ORF">P5G62_015235</name>
</gene>
<protein>
    <submittedName>
        <fullName evidence="1">Uncharacterized protein</fullName>
    </submittedName>
</protein>
<evidence type="ECO:0000313" key="1">
    <source>
        <dbReference type="EMBL" id="MFB3168470.1"/>
    </source>
</evidence>
<accession>A0ABV4YUE0</accession>